<proteinExistence type="predicted"/>
<reference evidence="1" key="1">
    <citation type="submission" date="2019-09" db="EMBL/GenBank/DDBJ databases">
        <authorList>
            <person name="Rodrigo-Torres L."/>
            <person name="Arahal R. D."/>
            <person name="Lucena T."/>
        </authorList>
    </citation>
    <scope>NUCLEOTIDE SEQUENCE</scope>
    <source>
        <strain evidence="1">ISS653</strain>
    </source>
</reference>
<accession>A0AC61YBB6</accession>
<comment type="caution">
    <text evidence="1">The sequence shown here is derived from an EMBL/GenBank/DDBJ whole genome shotgun (WGS) entry which is preliminary data.</text>
</comment>
<dbReference type="EMBL" id="CABVMM010000012">
    <property type="protein sequence ID" value="VVV01789.1"/>
    <property type="molecule type" value="Genomic_DNA"/>
</dbReference>
<dbReference type="Proteomes" id="UP000356253">
    <property type="component" value="Unassembled WGS sequence"/>
</dbReference>
<organism evidence="1 2">
    <name type="scientific">Mesonia oceanica</name>
    <dbReference type="NCBI Taxonomy" id="2687242"/>
    <lineage>
        <taxon>Bacteria</taxon>
        <taxon>Pseudomonadati</taxon>
        <taxon>Bacteroidota</taxon>
        <taxon>Flavobacteriia</taxon>
        <taxon>Flavobacteriales</taxon>
        <taxon>Flavobacteriaceae</taxon>
        <taxon>Mesonia</taxon>
    </lineage>
</organism>
<evidence type="ECO:0000313" key="2">
    <source>
        <dbReference type="Proteomes" id="UP000356253"/>
    </source>
</evidence>
<keyword evidence="2" id="KW-1185">Reference proteome</keyword>
<evidence type="ECO:0000313" key="1">
    <source>
        <dbReference type="EMBL" id="VVV01789.1"/>
    </source>
</evidence>
<gene>
    <name evidence="1" type="ORF">FVB9532_03083</name>
</gene>
<protein>
    <submittedName>
        <fullName evidence="1">Uncharacterized protein</fullName>
    </submittedName>
</protein>
<name>A0AC61YBB6_9FLAO</name>
<sequence>MKKILLLLLIFSSLFGNAQIDFAKQIKKKDFDEITFKSITNTNGDVIHGFFMDNLAVGPYMLKRADGTLEYKNYNRKHQIDGSMITFNQLDATVTLENYRKGVPEGGAFQLKNGNIVWAKTFKNGTSIEDNLGMYREKKANAANCIGDCLNGFGIKKNTKINSITIGFFAFESVKYPALATYSDNGQYFGQFILGIREQFGVYVFPSGRKYIGFWKKGDQEGYGFYLDKEGQVEEKGYYKNGSLAMSM</sequence>